<keyword evidence="5" id="KW-0408">Iron</keyword>
<reference evidence="8 9" key="1">
    <citation type="submission" date="2024-09" db="EMBL/GenBank/DDBJ databases">
        <title>T2T genomes of carrot and Alternaria dauci and their utility for understanding host-pathogen interaction during carrot leaf blight disease.</title>
        <authorList>
            <person name="Liu W."/>
            <person name="Xu S."/>
            <person name="Ou C."/>
            <person name="Liu X."/>
            <person name="Zhuang F."/>
            <person name="Deng X.W."/>
        </authorList>
    </citation>
    <scope>NUCLEOTIDE SEQUENCE [LARGE SCALE GENOMIC DNA]</scope>
    <source>
        <strain evidence="8 9">A2016</strain>
    </source>
</reference>
<evidence type="ECO:0000256" key="5">
    <source>
        <dbReference type="ARBA" id="ARBA00023004"/>
    </source>
</evidence>
<dbReference type="EMBL" id="JBHGVX010000001">
    <property type="protein sequence ID" value="KAL1800335.1"/>
    <property type="molecule type" value="Genomic_DNA"/>
</dbReference>
<sequence>MFSLPGFSLSLFEPVPRYSNASLTSSLSYPPAMMEHNLVDLVSSKTLIALIALITHYAVHRSEWDNDFHIVIGIWIILFGTIASVEYTAAAGAKSASIAIQLAARTASLYFAILVVSILLHRGLYHRLQKIPGPFLARFSKLYGIFVGVLSTNFQYFKWLESIHEYYEVDVIRTGPREVTVFCADSIALVHGPTSKCNKSTIYSTTGEIAGRALHFTTNRDEHRQRRKVWDRAFNAKALREYEPRLNRHAVALISKLKEQTTLSSVRITNWVNFYSFDVMGDIGFNRSFGMVESGEEHNVIKLLHDSQAPLSVLVHISWAMRLIARTPIGSQPLFKHMKWSAQVLEERKKNTPKEKDVFSCLLGSNADQITPEMNADSRLLIIAGSDTVSATLSYLLYELCKNLTIQAKLRSVIDTMEPEKAYLDVEDVAECAFLDGVINETLRLHPATPSGPQRETPPEGLTLPDGTYIPGKVNIWIPIYSLQRDSRYWREPLSFMPERWTDERPDAIIERRAFLPFLTGSYSCIGQKLAMMELRSVTANLVRSFELTFADGEDGSTIENKSRDCFTMNVGKMDVRLTPRYDN</sequence>
<keyword evidence="3" id="KW-0479">Metal-binding</keyword>
<keyword evidence="4" id="KW-0560">Oxidoreductase</keyword>
<dbReference type="GeneID" id="96080999"/>
<name>A0ABR3UVK7_9PLEO</name>
<keyword evidence="7" id="KW-1133">Transmembrane helix</keyword>
<dbReference type="InterPro" id="IPR002401">
    <property type="entry name" value="Cyt_P450_E_grp-I"/>
</dbReference>
<keyword evidence="6" id="KW-0503">Monooxygenase</keyword>
<keyword evidence="7" id="KW-0472">Membrane</keyword>
<evidence type="ECO:0000256" key="1">
    <source>
        <dbReference type="ARBA" id="ARBA00001971"/>
    </source>
</evidence>
<dbReference type="Proteomes" id="UP001578633">
    <property type="component" value="Chromosome 1"/>
</dbReference>
<keyword evidence="9" id="KW-1185">Reference proteome</keyword>
<comment type="similarity">
    <text evidence="2">Belongs to the cytochrome P450 family.</text>
</comment>
<dbReference type="InterPro" id="IPR036396">
    <property type="entry name" value="Cyt_P450_sf"/>
</dbReference>
<evidence type="ECO:0000256" key="2">
    <source>
        <dbReference type="ARBA" id="ARBA00010617"/>
    </source>
</evidence>
<feature type="transmembrane region" description="Helical" evidence="7">
    <location>
        <begin position="102"/>
        <end position="121"/>
    </location>
</feature>
<keyword evidence="7" id="KW-0812">Transmembrane</keyword>
<proteinExistence type="inferred from homology"/>
<evidence type="ECO:0000256" key="7">
    <source>
        <dbReference type="SAM" id="Phobius"/>
    </source>
</evidence>
<dbReference type="Pfam" id="PF00067">
    <property type="entry name" value="p450"/>
    <property type="match status" value="1"/>
</dbReference>
<dbReference type="PANTHER" id="PTHR24305:SF187">
    <property type="entry name" value="P450, PUTATIVE (EUROFUNG)-RELATED"/>
    <property type="match status" value="1"/>
</dbReference>
<evidence type="ECO:0000256" key="6">
    <source>
        <dbReference type="ARBA" id="ARBA00023033"/>
    </source>
</evidence>
<evidence type="ECO:0000313" key="9">
    <source>
        <dbReference type="Proteomes" id="UP001578633"/>
    </source>
</evidence>
<dbReference type="RefSeq" id="XP_069310919.1">
    <property type="nucleotide sequence ID" value="XM_069447999.1"/>
</dbReference>
<dbReference type="CDD" id="cd11061">
    <property type="entry name" value="CYP67-like"/>
    <property type="match status" value="1"/>
</dbReference>
<dbReference type="SUPFAM" id="SSF48264">
    <property type="entry name" value="Cytochrome P450"/>
    <property type="match status" value="1"/>
</dbReference>
<protein>
    <recommendedName>
        <fullName evidence="10">Cytochrome P450</fullName>
    </recommendedName>
</protein>
<comment type="caution">
    <text evidence="8">The sequence shown here is derived from an EMBL/GenBank/DDBJ whole genome shotgun (WGS) entry which is preliminary data.</text>
</comment>
<dbReference type="Gene3D" id="1.10.630.10">
    <property type="entry name" value="Cytochrome P450"/>
    <property type="match status" value="1"/>
</dbReference>
<accession>A0ABR3UVK7</accession>
<evidence type="ECO:0000256" key="3">
    <source>
        <dbReference type="ARBA" id="ARBA00022723"/>
    </source>
</evidence>
<dbReference type="InterPro" id="IPR050121">
    <property type="entry name" value="Cytochrome_P450_monoxygenase"/>
</dbReference>
<evidence type="ECO:0000313" key="8">
    <source>
        <dbReference type="EMBL" id="KAL1800335.1"/>
    </source>
</evidence>
<dbReference type="InterPro" id="IPR001128">
    <property type="entry name" value="Cyt_P450"/>
</dbReference>
<feature type="transmembrane region" description="Helical" evidence="7">
    <location>
        <begin position="71"/>
        <end position="90"/>
    </location>
</feature>
<comment type="cofactor">
    <cofactor evidence="1">
        <name>heme</name>
        <dbReference type="ChEBI" id="CHEBI:30413"/>
    </cofactor>
</comment>
<dbReference type="PRINTS" id="PR00463">
    <property type="entry name" value="EP450I"/>
</dbReference>
<gene>
    <name evidence="8" type="ORF">ACET3X_000677</name>
</gene>
<evidence type="ECO:0008006" key="10">
    <source>
        <dbReference type="Google" id="ProtNLM"/>
    </source>
</evidence>
<organism evidence="8 9">
    <name type="scientific">Alternaria dauci</name>
    <dbReference type="NCBI Taxonomy" id="48095"/>
    <lineage>
        <taxon>Eukaryota</taxon>
        <taxon>Fungi</taxon>
        <taxon>Dikarya</taxon>
        <taxon>Ascomycota</taxon>
        <taxon>Pezizomycotina</taxon>
        <taxon>Dothideomycetes</taxon>
        <taxon>Pleosporomycetidae</taxon>
        <taxon>Pleosporales</taxon>
        <taxon>Pleosporineae</taxon>
        <taxon>Pleosporaceae</taxon>
        <taxon>Alternaria</taxon>
        <taxon>Alternaria sect. Porri</taxon>
    </lineage>
</organism>
<dbReference type="PRINTS" id="PR00385">
    <property type="entry name" value="P450"/>
</dbReference>
<evidence type="ECO:0000256" key="4">
    <source>
        <dbReference type="ARBA" id="ARBA00023002"/>
    </source>
</evidence>
<dbReference type="PANTHER" id="PTHR24305">
    <property type="entry name" value="CYTOCHROME P450"/>
    <property type="match status" value="1"/>
</dbReference>